<protein>
    <submittedName>
        <fullName evidence="1">Uncharacterized protein</fullName>
    </submittedName>
</protein>
<evidence type="ECO:0000313" key="2">
    <source>
        <dbReference type="Proteomes" id="UP000777774"/>
    </source>
</evidence>
<dbReference type="Proteomes" id="UP000777774">
    <property type="component" value="Unassembled WGS sequence"/>
</dbReference>
<dbReference type="RefSeq" id="WP_168681141.1">
    <property type="nucleotide sequence ID" value="NZ_JAAXOY010000864.1"/>
</dbReference>
<sequence length="71" mass="7617">LADAPDAPPVRGSLAATALWVLGSRDRAEQVLGEVVARTGRDRFRRLWGVRAVEGDEALLIAPDPQHVAFG</sequence>
<name>A0ABX1K6J4_9CELL</name>
<organism evidence="1 2">
    <name type="scientific">Cellulomonas septica</name>
    <dbReference type="NCBI Taxonomy" id="285080"/>
    <lineage>
        <taxon>Bacteria</taxon>
        <taxon>Bacillati</taxon>
        <taxon>Actinomycetota</taxon>
        <taxon>Actinomycetes</taxon>
        <taxon>Micrococcales</taxon>
        <taxon>Cellulomonadaceae</taxon>
        <taxon>Cellulomonas</taxon>
    </lineage>
</organism>
<feature type="non-terminal residue" evidence="1">
    <location>
        <position position="1"/>
    </location>
</feature>
<gene>
    <name evidence="1" type="ORF">HGA02_19870</name>
</gene>
<comment type="caution">
    <text evidence="1">The sequence shown here is derived from an EMBL/GenBank/DDBJ whole genome shotgun (WGS) entry which is preliminary data.</text>
</comment>
<proteinExistence type="predicted"/>
<dbReference type="EMBL" id="JAAXOY010000864">
    <property type="protein sequence ID" value="NKY41689.1"/>
    <property type="molecule type" value="Genomic_DNA"/>
</dbReference>
<accession>A0ABX1K6J4</accession>
<keyword evidence="2" id="KW-1185">Reference proteome</keyword>
<reference evidence="1 2" key="1">
    <citation type="submission" date="2020-04" db="EMBL/GenBank/DDBJ databases">
        <title>MicrobeNet Type strains.</title>
        <authorList>
            <person name="Nicholson A.C."/>
        </authorList>
    </citation>
    <scope>NUCLEOTIDE SEQUENCE [LARGE SCALE GENOMIC DNA]</scope>
    <source>
        <strain evidence="1 2">ATCC BAA-787</strain>
    </source>
</reference>
<evidence type="ECO:0000313" key="1">
    <source>
        <dbReference type="EMBL" id="NKY41689.1"/>
    </source>
</evidence>